<reference evidence="1 2" key="1">
    <citation type="journal article" date="2013" name="BMC Genomics">
        <title>Comparative genomics of Campylobacter concisus isolates reveals genetic diversity and provides insights into disease association.</title>
        <authorList>
            <person name="Deshpande N.P."/>
            <person name="Kaakoush N.O."/>
            <person name="Wilkins M.R."/>
            <person name="Mitchell H.M."/>
        </authorList>
    </citation>
    <scope>NUCLEOTIDE SEQUENCE [LARGE SCALE GENOMIC DNA]</scope>
    <source>
        <strain evidence="1 2">ATCC 51562</strain>
    </source>
</reference>
<dbReference type="PATRIC" id="fig|1242969.3.peg.164"/>
<dbReference type="Proteomes" id="UP000016627">
    <property type="component" value="Unassembled WGS sequence"/>
</dbReference>
<dbReference type="EMBL" id="ANNI01000001">
    <property type="protein sequence ID" value="ERJ26998.1"/>
    <property type="molecule type" value="Genomic_DNA"/>
</dbReference>
<name>U2GLX8_9BACT</name>
<gene>
    <name evidence="1" type="ORF">ATCC51562_1156</name>
</gene>
<evidence type="ECO:0000313" key="2">
    <source>
        <dbReference type="Proteomes" id="UP000016627"/>
    </source>
</evidence>
<proteinExistence type="predicted"/>
<evidence type="ECO:0000313" key="1">
    <source>
        <dbReference type="EMBL" id="ERJ26998.1"/>
    </source>
</evidence>
<comment type="caution">
    <text evidence="1">The sequence shown here is derived from an EMBL/GenBank/DDBJ whole genome shotgun (WGS) entry which is preliminary data.</text>
</comment>
<dbReference type="InterPro" id="IPR011009">
    <property type="entry name" value="Kinase-like_dom_sf"/>
</dbReference>
<dbReference type="AlphaFoldDB" id="U2GLX8"/>
<evidence type="ECO:0008006" key="3">
    <source>
        <dbReference type="Google" id="ProtNLM"/>
    </source>
</evidence>
<sequence>MSQKLHVLIKKVLYFLQYKFYLIINKILNISISKSMFLLFDNKNQEIIFIRYIFGALTIVGNHKSYKIEINRNSLAKEIFNREYIKNNYAEIYDILLPLKIKRKFGFIFLESNTVQNICQLDFKLSYEYVRRVFEKNMLRSVNVNYFNNILESIKLISRTDDEFNILKKIFTKVFEMEKYLAPSHGDFHIRNILKNEDRYYLIDLDCFKRFQFIWMDEIYFVIELIVFEKKNINWLEVVKQIVIDGRILIKYKEYFNHFNFENPYAQLLIYLLDRIEQEKKHTNYNLDNIYKIIDLIIGRINDTKYNI</sequence>
<dbReference type="SUPFAM" id="SSF56112">
    <property type="entry name" value="Protein kinase-like (PK-like)"/>
    <property type="match status" value="1"/>
</dbReference>
<organism evidence="1 2">
    <name type="scientific">Campylobacter concisus ATCC 51562</name>
    <dbReference type="NCBI Taxonomy" id="1242969"/>
    <lineage>
        <taxon>Bacteria</taxon>
        <taxon>Pseudomonadati</taxon>
        <taxon>Campylobacterota</taxon>
        <taxon>Epsilonproteobacteria</taxon>
        <taxon>Campylobacterales</taxon>
        <taxon>Campylobacteraceae</taxon>
        <taxon>Campylobacter</taxon>
    </lineage>
</organism>
<accession>U2GLX8</accession>
<dbReference type="RefSeq" id="WP_021090344.1">
    <property type="nucleotide sequence ID" value="NZ_ANNI01000001.1"/>
</dbReference>
<protein>
    <recommendedName>
        <fullName evidence="3">Aminoglycoside phosphotransferase domain-containing protein</fullName>
    </recommendedName>
</protein>